<evidence type="ECO:0000313" key="4">
    <source>
        <dbReference type="WBParaSite" id="ASIM_0001740001-mRNA-1"/>
    </source>
</evidence>
<organism evidence="4">
    <name type="scientific">Anisakis simplex</name>
    <name type="common">Herring worm</name>
    <dbReference type="NCBI Taxonomy" id="6269"/>
    <lineage>
        <taxon>Eukaryota</taxon>
        <taxon>Metazoa</taxon>
        <taxon>Ecdysozoa</taxon>
        <taxon>Nematoda</taxon>
        <taxon>Chromadorea</taxon>
        <taxon>Rhabditida</taxon>
        <taxon>Spirurina</taxon>
        <taxon>Ascaridomorpha</taxon>
        <taxon>Ascaridoidea</taxon>
        <taxon>Anisakidae</taxon>
        <taxon>Anisakis</taxon>
        <taxon>Anisakis simplex complex</taxon>
    </lineage>
</organism>
<dbReference type="AlphaFoldDB" id="A0A0M3K8V9"/>
<dbReference type="Proteomes" id="UP000267096">
    <property type="component" value="Unassembled WGS sequence"/>
</dbReference>
<protein>
    <submittedName>
        <fullName evidence="4">Flocculation protein FLO11-like</fullName>
    </submittedName>
</protein>
<name>A0A0M3K8V9_ANISI</name>
<feature type="compositionally biased region" description="Low complexity" evidence="1">
    <location>
        <begin position="76"/>
        <end position="88"/>
    </location>
</feature>
<dbReference type="WBParaSite" id="ASIM_0001740001-mRNA-1">
    <property type="protein sequence ID" value="ASIM_0001740001-mRNA-1"/>
    <property type="gene ID" value="ASIM_0001740001"/>
</dbReference>
<gene>
    <name evidence="2" type="ORF">ASIM_LOCUS16808</name>
</gene>
<proteinExistence type="predicted"/>
<evidence type="ECO:0000256" key="1">
    <source>
        <dbReference type="SAM" id="MobiDB-lite"/>
    </source>
</evidence>
<feature type="region of interest" description="Disordered" evidence="1">
    <location>
        <begin position="43"/>
        <end position="101"/>
    </location>
</feature>
<keyword evidence="3" id="KW-1185">Reference proteome</keyword>
<reference evidence="4" key="1">
    <citation type="submission" date="2017-02" db="UniProtKB">
        <authorList>
            <consortium name="WormBaseParasite"/>
        </authorList>
    </citation>
    <scope>IDENTIFICATION</scope>
</reference>
<reference evidence="2 3" key="2">
    <citation type="submission" date="2018-11" db="EMBL/GenBank/DDBJ databases">
        <authorList>
            <consortium name="Pathogen Informatics"/>
        </authorList>
    </citation>
    <scope>NUCLEOTIDE SEQUENCE [LARGE SCALE GENOMIC DNA]</scope>
</reference>
<evidence type="ECO:0000313" key="3">
    <source>
        <dbReference type="Proteomes" id="UP000267096"/>
    </source>
</evidence>
<evidence type="ECO:0000313" key="2">
    <source>
        <dbReference type="EMBL" id="VDK58760.1"/>
    </source>
</evidence>
<dbReference type="EMBL" id="UYRR01033433">
    <property type="protein sequence ID" value="VDK58760.1"/>
    <property type="molecule type" value="Genomic_DNA"/>
</dbReference>
<sequence>MAFNSEDMNDLANFDHFSSNQRHARTDVHEAVHKVRFSNATKDVSSHGFGQSTGEQTVSGSFNPQAMFLPQGGAGPASAPSFPSSPSSTHGPIRGRKRPIVRLRKPYSSNMRISENRIIPSSQSYPQDEMIGGSNNMRNIICNEGCIPSSSIVPAVNERLETIIKVGPGSVIPQEATQTQAVSVPETLPPQSVSASVIPQQTSPIQSDPGSVIAQETLPPQSVSASVIPQQTSPIQSDPSSVFIQETFPSQSVSTSVIPQQTSPIQSDPGSVIAQETLPPQSVSAPVIPLRPVAVQGGSDLAIPQTTLPSQGGQGLAIQQETQRGPGVVMEPAVVPTQSSTAEPTFMPYMKSGSIRPLNAVSEFVPTVIRKQPRITQCISSKSLTQCICPKHYNACSIKNKQFNLCCRRKMRISKKRLRNRQRVSRKRLSKN</sequence>
<accession>A0A0M3K8V9</accession>
<feature type="compositionally biased region" description="Polar residues" evidence="1">
    <location>
        <begin position="43"/>
        <end position="64"/>
    </location>
</feature>